<proteinExistence type="predicted"/>
<gene>
    <name evidence="1" type="ORF">RIVER4_73</name>
</gene>
<organism evidence="1 2">
    <name type="scientific">Vibrio phage River4</name>
    <dbReference type="NCBI Taxonomy" id="2736288"/>
    <lineage>
        <taxon>Viruses</taxon>
        <taxon>Duplodnaviria</taxon>
        <taxon>Heunggongvirae</taxon>
        <taxon>Uroviricota</taxon>
        <taxon>Caudoviricetes</taxon>
        <taxon>Demerecviridae</taxon>
        <taxon>Ermolyevavirinae</taxon>
        <taxon>Thalassavirus</taxon>
        <taxon>Thalassavirus river4</taxon>
    </lineage>
</organism>
<sequence>MVTKTKCSGWMLMGEFQKPTNNVPIAKDSDGSNMLSNGGRLAHHLVEVVRESGLSD</sequence>
<accession>A0A6M9Z002</accession>
<evidence type="ECO:0000313" key="1">
    <source>
        <dbReference type="EMBL" id="QKN84735.1"/>
    </source>
</evidence>
<dbReference type="EMBL" id="MT448617">
    <property type="protein sequence ID" value="QKN84735.1"/>
    <property type="molecule type" value="Genomic_DNA"/>
</dbReference>
<keyword evidence="2" id="KW-1185">Reference proteome</keyword>
<name>A0A6M9Z002_9CAUD</name>
<protein>
    <submittedName>
        <fullName evidence="1">Uncharacterized protein</fullName>
    </submittedName>
</protein>
<reference evidence="1 2" key="1">
    <citation type="submission" date="2020-05" db="EMBL/GenBank/DDBJ databases">
        <authorList>
            <person name="Brown Z."/>
            <person name="Glynn A."/>
            <person name="Broussard G.W."/>
        </authorList>
    </citation>
    <scope>NUCLEOTIDE SEQUENCE [LARGE SCALE GENOMIC DNA]</scope>
</reference>
<evidence type="ECO:0000313" key="2">
    <source>
        <dbReference type="Proteomes" id="UP000509572"/>
    </source>
</evidence>
<dbReference type="Proteomes" id="UP000509572">
    <property type="component" value="Segment"/>
</dbReference>